<dbReference type="OrthoDB" id="7572055at2"/>
<evidence type="ECO:0000313" key="1">
    <source>
        <dbReference type="EMBL" id="RVT93330.1"/>
    </source>
</evidence>
<dbReference type="AlphaFoldDB" id="A0A437M6I4"/>
<sequence>MFSFVHDADANILRISVEGLYEMEDVPALGAALLSAAQRGALTTGDFDVLVESLDFPLQHEDVNEQFVAIMQAGMAMTTGYAAIVVGSPENYEQASRTQRHPRLRVFMSMAEAEDWLAQMGAAKLDDAGVKQAESIEALRKLAGI</sequence>
<protein>
    <recommendedName>
        <fullName evidence="3">STAS/SEC14 domain-containing protein</fullName>
    </recommendedName>
</protein>
<comment type="caution">
    <text evidence="1">The sequence shown here is derived from an EMBL/GenBank/DDBJ whole genome shotgun (WGS) entry which is preliminary data.</text>
</comment>
<proteinExistence type="predicted"/>
<dbReference type="Proteomes" id="UP000282971">
    <property type="component" value="Unassembled WGS sequence"/>
</dbReference>
<gene>
    <name evidence="1" type="ORF">EOD43_05450</name>
</gene>
<evidence type="ECO:0008006" key="3">
    <source>
        <dbReference type="Google" id="ProtNLM"/>
    </source>
</evidence>
<evidence type="ECO:0000313" key="2">
    <source>
        <dbReference type="Proteomes" id="UP000282971"/>
    </source>
</evidence>
<organism evidence="1 2">
    <name type="scientific">Sphingomonas crocodyli</name>
    <dbReference type="NCBI Taxonomy" id="1979270"/>
    <lineage>
        <taxon>Bacteria</taxon>
        <taxon>Pseudomonadati</taxon>
        <taxon>Pseudomonadota</taxon>
        <taxon>Alphaproteobacteria</taxon>
        <taxon>Sphingomonadales</taxon>
        <taxon>Sphingomonadaceae</taxon>
        <taxon>Sphingomonas</taxon>
    </lineage>
</organism>
<keyword evidence="2" id="KW-1185">Reference proteome</keyword>
<dbReference type="EMBL" id="SACN01000001">
    <property type="protein sequence ID" value="RVT93330.1"/>
    <property type="molecule type" value="Genomic_DNA"/>
</dbReference>
<dbReference type="RefSeq" id="WP_127741825.1">
    <property type="nucleotide sequence ID" value="NZ_SACN01000001.1"/>
</dbReference>
<reference evidence="1 2" key="1">
    <citation type="submission" date="2019-01" db="EMBL/GenBank/DDBJ databases">
        <authorList>
            <person name="Chen W.-M."/>
        </authorList>
    </citation>
    <scope>NUCLEOTIDE SEQUENCE [LARGE SCALE GENOMIC DNA]</scope>
    <source>
        <strain evidence="1 2">CCP-7</strain>
    </source>
</reference>
<accession>A0A437M6I4</accession>
<name>A0A437M6I4_9SPHN</name>